<evidence type="ECO:0000313" key="5">
    <source>
        <dbReference type="Proteomes" id="UP001180556"/>
    </source>
</evidence>
<evidence type="ECO:0000256" key="2">
    <source>
        <dbReference type="SAM" id="SignalP"/>
    </source>
</evidence>
<feature type="chain" id="PRO_5046235845" evidence="2">
    <location>
        <begin position="20"/>
        <end position="308"/>
    </location>
</feature>
<gene>
    <name evidence="4" type="ORF">RM717_12165</name>
</gene>
<keyword evidence="5" id="KW-1185">Reference proteome</keyword>
<feature type="compositionally biased region" description="Low complexity" evidence="1">
    <location>
        <begin position="16"/>
        <end position="33"/>
    </location>
</feature>
<accession>A0ABU2W0Y7</accession>
<reference evidence="5" key="1">
    <citation type="submission" date="2023-07" db="EMBL/GenBank/DDBJ databases">
        <title>30 novel species of actinomycetes from the DSMZ collection.</title>
        <authorList>
            <person name="Nouioui I."/>
        </authorList>
    </citation>
    <scope>NUCLEOTIDE SEQUENCE [LARGE SCALE GENOMIC DNA]</scope>
    <source>
        <strain evidence="5">DSM 40932</strain>
    </source>
</reference>
<dbReference type="Proteomes" id="UP001180556">
    <property type="component" value="Unassembled WGS sequence"/>
</dbReference>
<dbReference type="Gene3D" id="2.70.70.10">
    <property type="entry name" value="Glucose Permease (Domain IIA)"/>
    <property type="match status" value="1"/>
</dbReference>
<dbReference type="CDD" id="cd12797">
    <property type="entry name" value="M23_peptidase"/>
    <property type="match status" value="1"/>
</dbReference>
<organism evidence="4 5">
    <name type="scientific">Streptomyces stephensoniae</name>
    <dbReference type="NCBI Taxonomy" id="3375367"/>
    <lineage>
        <taxon>Bacteria</taxon>
        <taxon>Bacillati</taxon>
        <taxon>Actinomycetota</taxon>
        <taxon>Actinomycetes</taxon>
        <taxon>Kitasatosporales</taxon>
        <taxon>Streptomycetaceae</taxon>
        <taxon>Streptomyces</taxon>
    </lineage>
</organism>
<proteinExistence type="predicted"/>
<dbReference type="Pfam" id="PF01551">
    <property type="entry name" value="Peptidase_M23"/>
    <property type="match status" value="1"/>
</dbReference>
<evidence type="ECO:0000259" key="3">
    <source>
        <dbReference type="Pfam" id="PF01551"/>
    </source>
</evidence>
<dbReference type="GO" id="GO:0016787">
    <property type="term" value="F:hydrolase activity"/>
    <property type="evidence" value="ECO:0007669"/>
    <property type="project" value="UniProtKB-KW"/>
</dbReference>
<keyword evidence="4" id="KW-0378">Hydrolase</keyword>
<feature type="region of interest" description="Disordered" evidence="1">
    <location>
        <begin position="16"/>
        <end position="94"/>
    </location>
</feature>
<evidence type="ECO:0000256" key="1">
    <source>
        <dbReference type="SAM" id="MobiDB-lite"/>
    </source>
</evidence>
<comment type="caution">
    <text evidence="4">The sequence shown here is derived from an EMBL/GenBank/DDBJ whole genome shotgun (WGS) entry which is preliminary data.</text>
</comment>
<name>A0ABU2W0Y7_9ACTN</name>
<dbReference type="EC" id="3.4.-.-" evidence="4"/>
<sequence>MAVLVVALLTAALPPPRAAAGAGALPDALRAEGVPPPVPGADGDMGADEEPPPSAADGPDGGAGGDAGADTGAGPGAGSDTGSGSGTFAELDGGPVWPLAGRPAVLRGWEPPAGPYGPGHRGVDLAARPGDVVRAAATGRVSFAGRVAGRGVISVELAGSGAPPLRTTYEPVRALVRKGDLVVAGGPVGLLEAGPFHCAEGCLHWGLRRAKSYLDPLSLLPPHLLRRGPSRLLPVFGVPEPEVQEPGTPERGAPESGGTRAPGPGGTPEPGAALGTGAALGPEGAAMPGAAGLSPVRRAGSWRRRCPR</sequence>
<dbReference type="SUPFAM" id="SSF51261">
    <property type="entry name" value="Duplicated hybrid motif"/>
    <property type="match status" value="1"/>
</dbReference>
<evidence type="ECO:0000313" key="4">
    <source>
        <dbReference type="EMBL" id="MDT0491264.1"/>
    </source>
</evidence>
<dbReference type="InterPro" id="IPR016047">
    <property type="entry name" value="M23ase_b-sheet_dom"/>
</dbReference>
<protein>
    <submittedName>
        <fullName evidence="4">M23 family metallopeptidase</fullName>
        <ecNumber evidence="4">3.4.-.-</ecNumber>
    </submittedName>
</protein>
<feature type="signal peptide" evidence="2">
    <location>
        <begin position="1"/>
        <end position="19"/>
    </location>
</feature>
<keyword evidence="2" id="KW-0732">Signal</keyword>
<feature type="compositionally biased region" description="Low complexity" evidence="1">
    <location>
        <begin position="269"/>
        <end position="293"/>
    </location>
</feature>
<feature type="compositionally biased region" description="Gly residues" evidence="1">
    <location>
        <begin position="59"/>
        <end position="85"/>
    </location>
</feature>
<feature type="region of interest" description="Disordered" evidence="1">
    <location>
        <begin position="236"/>
        <end position="308"/>
    </location>
</feature>
<feature type="domain" description="M23ase beta-sheet core" evidence="3">
    <location>
        <begin position="119"/>
        <end position="216"/>
    </location>
</feature>
<dbReference type="EMBL" id="JAVRFG010000013">
    <property type="protein sequence ID" value="MDT0491264.1"/>
    <property type="molecule type" value="Genomic_DNA"/>
</dbReference>
<dbReference type="InterPro" id="IPR011055">
    <property type="entry name" value="Dup_hybrid_motif"/>
</dbReference>